<keyword evidence="1" id="KW-0812">Transmembrane</keyword>
<dbReference type="Gene3D" id="2.70.70.10">
    <property type="entry name" value="Glucose Permease (Domain IIA)"/>
    <property type="match status" value="1"/>
</dbReference>
<evidence type="ECO:0000259" key="3">
    <source>
        <dbReference type="Pfam" id="PF01551"/>
    </source>
</evidence>
<keyword evidence="1" id="KW-1133">Transmembrane helix</keyword>
<dbReference type="SUPFAM" id="SSF53955">
    <property type="entry name" value="Lysozyme-like"/>
    <property type="match status" value="1"/>
</dbReference>
<dbReference type="GO" id="GO:0004222">
    <property type="term" value="F:metalloendopeptidase activity"/>
    <property type="evidence" value="ECO:0007669"/>
    <property type="project" value="TreeGrafter"/>
</dbReference>
<dbReference type="Proteomes" id="UP000076567">
    <property type="component" value="Unassembled WGS sequence"/>
</dbReference>
<evidence type="ECO:0000313" key="5">
    <source>
        <dbReference type="EMBL" id="KZE68004.1"/>
    </source>
</evidence>
<feature type="domain" description="Transglycosylase SLT" evidence="2">
    <location>
        <begin position="399"/>
        <end position="445"/>
    </location>
</feature>
<dbReference type="InterPro" id="IPR016047">
    <property type="entry name" value="M23ase_b-sheet_dom"/>
</dbReference>
<proteinExistence type="predicted"/>
<evidence type="ECO:0000259" key="2">
    <source>
        <dbReference type="Pfam" id="PF01464"/>
    </source>
</evidence>
<feature type="transmembrane region" description="Helical" evidence="1">
    <location>
        <begin position="59"/>
        <end position="92"/>
    </location>
</feature>
<dbReference type="SUPFAM" id="SSF51261">
    <property type="entry name" value="Duplicated hybrid motif"/>
    <property type="match status" value="1"/>
</dbReference>
<dbReference type="Gene3D" id="1.10.530.10">
    <property type="match status" value="1"/>
</dbReference>
<evidence type="ECO:0000256" key="1">
    <source>
        <dbReference type="SAM" id="Phobius"/>
    </source>
</evidence>
<protein>
    <submittedName>
        <fullName evidence="5">Peptidase M23</fullName>
    </submittedName>
</protein>
<evidence type="ECO:0000313" key="6">
    <source>
        <dbReference type="Proteomes" id="UP000076567"/>
    </source>
</evidence>
<dbReference type="Pfam" id="PF01464">
    <property type="entry name" value="SLT"/>
    <property type="match status" value="1"/>
</dbReference>
<feature type="domain" description="M23ase beta-sheet core" evidence="3">
    <location>
        <begin position="573"/>
        <end position="669"/>
    </location>
</feature>
<dbReference type="RefSeq" id="WP_066238528.1">
    <property type="nucleotide sequence ID" value="NZ_LRFC01000006.1"/>
</dbReference>
<name>A0A163S2G3_9BACL</name>
<dbReference type="CDD" id="cd12797">
    <property type="entry name" value="M23_peptidase"/>
    <property type="match status" value="1"/>
</dbReference>
<comment type="caution">
    <text evidence="5">The sequence shown here is derived from an EMBL/GenBank/DDBJ whole genome shotgun (WGS) entry which is preliminary data.</text>
</comment>
<dbReference type="Pfam" id="PF01551">
    <property type="entry name" value="Peptidase_M23"/>
    <property type="match status" value="1"/>
</dbReference>
<reference evidence="6" key="1">
    <citation type="submission" date="2016-01" db="EMBL/GenBank/DDBJ databases">
        <title>Draft genome of Chromobacterium sp. F49.</title>
        <authorList>
            <person name="Hong K.W."/>
        </authorList>
    </citation>
    <scope>NUCLEOTIDE SEQUENCE [LARGE SCALE GENOMIC DNA]</scope>
    <source>
        <strain evidence="6">P7IIIA</strain>
    </source>
</reference>
<gene>
    <name evidence="5" type="ORF">AWM68_17690</name>
</gene>
<dbReference type="PANTHER" id="PTHR21666">
    <property type="entry name" value="PEPTIDASE-RELATED"/>
    <property type="match status" value="1"/>
</dbReference>
<dbReference type="InterPro" id="IPR031304">
    <property type="entry name" value="SLT_2"/>
</dbReference>
<accession>A0A163S2G3</accession>
<dbReference type="InterPro" id="IPR011055">
    <property type="entry name" value="Dup_hybrid_motif"/>
</dbReference>
<dbReference type="InterPro" id="IPR050570">
    <property type="entry name" value="Cell_wall_metabolism_enzyme"/>
</dbReference>
<sequence>MLTQKQQSEDQSFARKYAKHQVKKQGKKTAKKLAKKGVKKLAIAGKAAVKKLSVLLLKLLGWIVGAVGLPVILIVIGIIILVIIISLSFSFFMGTGEGLEGNDKAIYEYIVKQSNATVDMNSSIERPYRVPEGLIAATIQIEAIQSKEDIKVIIRNIASSLAPTFDYGEYDEWKEKQVTVCEDGKCKTGDIKHTKNMVTKINHVDYWNGSTTFTYTKKVTEWKSKTVTTYKTIKVPAKKAEWIEIMAPARLVDPLKDSKYPYYYPNHPVYDELLKIEKNPTSNSYDTLVKVYVQKFVDVMVDKKIEVKTTTKTRHQYFTSTQQSITDYATFDGILNSYGLGLNDKKLIEANYLFIGGQIAYTEWLSTMGAGGDFSGMPYFDGTIIPGAGVPPQYMPFYRAAEKKYGVSWNVLAAIHFVETGFSTHPTMISSVGAVGHVQFMPATWVGWKYNIGGGLVSPALDITSLTVIASGRGYGVDGNGDGKADPWNLEDSIHTAANYLSASGFKSDPRKAIWAYNHADWYVNKVLTNAEKFKTSATYEGGGATPPLKPGSFMRPTLGPISSPFGVRSGGMHYGIDIASGGKSNVPIVAAADGIVTRSAFSSSYGNVVYIKHNINGQTWETVYAHMVNRAVANGAQVKQGQFLGYMGTTGDSTGVHLHFEVHLNGWTKNKANARNPALLVPF</sequence>
<dbReference type="EMBL" id="LRFC01000006">
    <property type="protein sequence ID" value="KZE68004.1"/>
    <property type="molecule type" value="Genomic_DNA"/>
</dbReference>
<dbReference type="Pfam" id="PF13406">
    <property type="entry name" value="SLT_2"/>
    <property type="match status" value="1"/>
</dbReference>
<dbReference type="InterPro" id="IPR008258">
    <property type="entry name" value="Transglycosylase_SLT_dom_1"/>
</dbReference>
<dbReference type="InterPro" id="IPR023346">
    <property type="entry name" value="Lysozyme-like_dom_sf"/>
</dbReference>
<feature type="domain" description="Transglycosylase SLT" evidence="4">
    <location>
        <begin position="473"/>
        <end position="514"/>
    </location>
</feature>
<dbReference type="PANTHER" id="PTHR21666:SF270">
    <property type="entry name" value="MUREIN HYDROLASE ACTIVATOR ENVC"/>
    <property type="match status" value="1"/>
</dbReference>
<keyword evidence="6" id="KW-1185">Reference proteome</keyword>
<organism evidence="5 6">
    <name type="scientific">Fictibacillus phosphorivorans</name>
    <dbReference type="NCBI Taxonomy" id="1221500"/>
    <lineage>
        <taxon>Bacteria</taxon>
        <taxon>Bacillati</taxon>
        <taxon>Bacillota</taxon>
        <taxon>Bacilli</taxon>
        <taxon>Bacillales</taxon>
        <taxon>Fictibacillaceae</taxon>
        <taxon>Fictibacillus</taxon>
    </lineage>
</organism>
<keyword evidence="1" id="KW-0472">Membrane</keyword>
<evidence type="ECO:0000259" key="4">
    <source>
        <dbReference type="Pfam" id="PF13406"/>
    </source>
</evidence>
<dbReference type="CDD" id="cd13399">
    <property type="entry name" value="Slt35-like"/>
    <property type="match status" value="1"/>
</dbReference>
<dbReference type="AlphaFoldDB" id="A0A163S2G3"/>
<dbReference type="OrthoDB" id="9809488at2"/>